<accession>A0ABX6IFL7</accession>
<feature type="domain" description="ABC transporter" evidence="11">
    <location>
        <begin position="265"/>
        <end position="510"/>
    </location>
</feature>
<dbReference type="InterPro" id="IPR003439">
    <property type="entry name" value="ABC_transporter-like_ATP-bd"/>
</dbReference>
<dbReference type="GO" id="GO:0005524">
    <property type="term" value="F:ATP binding"/>
    <property type="evidence" value="ECO:0007669"/>
    <property type="project" value="UniProtKB-KW"/>
</dbReference>
<dbReference type="Proteomes" id="UP001059836">
    <property type="component" value="Chromosome"/>
</dbReference>
<dbReference type="PANTHER" id="PTHR43790:SF2">
    <property type="entry name" value="AUTOINDUCER 2 IMPORT ATP-BINDING PROTEIN LSRA"/>
    <property type="match status" value="1"/>
</dbReference>
<dbReference type="PROSITE" id="PS50893">
    <property type="entry name" value="ABC_TRANSPORTER_2"/>
    <property type="match status" value="2"/>
</dbReference>
<comment type="function">
    <text evidence="7">Part of the ABC transporter complex LsrABCD involved in autoinducer 2 (AI-2) import. Responsible for energy coupling to the transport system.</text>
</comment>
<dbReference type="InterPro" id="IPR003593">
    <property type="entry name" value="AAA+_ATPase"/>
</dbReference>
<dbReference type="InterPro" id="IPR017871">
    <property type="entry name" value="ABC_transporter-like_CS"/>
</dbReference>
<evidence type="ECO:0000256" key="2">
    <source>
        <dbReference type="ARBA" id="ARBA00009404"/>
    </source>
</evidence>
<evidence type="ECO:0000256" key="9">
    <source>
        <dbReference type="ARBA" id="ARBA00034076"/>
    </source>
</evidence>
<comment type="catalytic activity">
    <reaction evidence="9">
        <text>ATP + H2O + (2R,4S)-2-methyl-2,3,3,4-tetrahydroxytetrahydrofuran-[AI-2-binding protein]Side 1 = ADP + phosphate + (2R,4S)-2-methyl-2,3,3,4-tetrahydroxytetrahydrofuranSide 2 + [AI-2-binding protein]Side 1.</text>
        <dbReference type="EC" id="7.6.2.13"/>
    </reaction>
</comment>
<keyword evidence="13" id="KW-1185">Reference proteome</keyword>
<protein>
    <recommendedName>
        <fullName evidence="4">Autoinducer 2 import ATP-binding protein LsrA</fullName>
        <ecNumber evidence="8">7.6.2.13</ecNumber>
    </recommendedName>
</protein>
<evidence type="ECO:0000256" key="4">
    <source>
        <dbReference type="ARBA" id="ARBA00019459"/>
    </source>
</evidence>
<keyword evidence="5" id="KW-0547">Nucleotide-binding</keyword>
<keyword evidence="6 12" id="KW-0067">ATP-binding</keyword>
<feature type="domain" description="ABC transporter" evidence="11">
    <location>
        <begin position="15"/>
        <end position="250"/>
    </location>
</feature>
<dbReference type="CDD" id="cd03215">
    <property type="entry name" value="ABC_Carb_Monos_II"/>
    <property type="match status" value="1"/>
</dbReference>
<dbReference type="RefSeq" id="WP_213246436.1">
    <property type="nucleotide sequence ID" value="NZ_CP045806.1"/>
</dbReference>
<feature type="region of interest" description="Disordered" evidence="10">
    <location>
        <begin position="511"/>
        <end position="537"/>
    </location>
</feature>
<evidence type="ECO:0000256" key="3">
    <source>
        <dbReference type="ARBA" id="ARBA00011262"/>
    </source>
</evidence>
<evidence type="ECO:0000256" key="1">
    <source>
        <dbReference type="ARBA" id="ARBA00004417"/>
    </source>
</evidence>
<dbReference type="CDD" id="cd03216">
    <property type="entry name" value="ABC_Carb_Monos_I"/>
    <property type="match status" value="1"/>
</dbReference>
<sequence length="537" mass="56221">MTAVDAPTARPTDGLTASAIHKSYGGVPVLRGVELSVRPGEIHALLGANGAGKSTVIKCLSGAEQPDSGEISVLGTTVTGMTPRGAREAGIEVIHQTPSLALTLDVADNVFLGREPARGPLRDRRAALRQTAELLNQLGSDIAPDADLRTLSNADLTVIEITKALAQNPAVLILDEPTSSLTEREVEQLAIRMRLLRDKGLPLLFVTHRMTEALELADRVTVLRGGQVVLSKPTSAVTEAEMISAIVGPRQAVSGPADRRPAPTTAGPAVLEVTDLDGPGIGPVDLVVRPGEIVGVFGLVGAGRTELLETIAGARRASRGRILLDGNRVSHRSPAQAVADGIALVPSDRLRKSIFATLPAESNVTMGRLSATARWGVFRSRRTEQGMFDTVVSILRLSPDRGDLEAGRYSGGNQQKLVIGRWLNNAASVRLLLLDEPTDGVDVGARADLYTAMRTFAAGGGALLFASSEADELIAVADRVIVLARGRMTGEITGPDLTESRLLSLAHAGEAMSPPAVPTGPDPAPSSTAEASHAHVH</sequence>
<dbReference type="SUPFAM" id="SSF52540">
    <property type="entry name" value="P-loop containing nucleoside triphosphate hydrolases"/>
    <property type="match status" value="2"/>
</dbReference>
<evidence type="ECO:0000313" key="13">
    <source>
        <dbReference type="Proteomes" id="UP001059836"/>
    </source>
</evidence>
<evidence type="ECO:0000256" key="8">
    <source>
        <dbReference type="ARBA" id="ARBA00023798"/>
    </source>
</evidence>
<evidence type="ECO:0000256" key="7">
    <source>
        <dbReference type="ARBA" id="ARBA00023747"/>
    </source>
</evidence>
<evidence type="ECO:0000256" key="10">
    <source>
        <dbReference type="SAM" id="MobiDB-lite"/>
    </source>
</evidence>
<feature type="compositionally biased region" description="Pro residues" evidence="10">
    <location>
        <begin position="515"/>
        <end position="524"/>
    </location>
</feature>
<dbReference type="SMART" id="SM00382">
    <property type="entry name" value="AAA"/>
    <property type="match status" value="2"/>
</dbReference>
<comment type="similarity">
    <text evidence="2">Belongs to the ABC transporter superfamily. AI-2 autoinducer porter (TC 3.A.1.2.8) family.</text>
</comment>
<dbReference type="Gene3D" id="3.40.50.300">
    <property type="entry name" value="P-loop containing nucleotide triphosphate hydrolases"/>
    <property type="match status" value="2"/>
</dbReference>
<dbReference type="Pfam" id="PF00005">
    <property type="entry name" value="ABC_tran"/>
    <property type="match status" value="2"/>
</dbReference>
<dbReference type="EC" id="7.6.2.13" evidence="8"/>
<organism evidence="12 13">
    <name type="scientific">Gordonia pseudamarae</name>
    <dbReference type="NCBI Taxonomy" id="2831662"/>
    <lineage>
        <taxon>Bacteria</taxon>
        <taxon>Bacillati</taxon>
        <taxon>Actinomycetota</taxon>
        <taxon>Actinomycetes</taxon>
        <taxon>Mycobacteriales</taxon>
        <taxon>Gordoniaceae</taxon>
        <taxon>Gordonia</taxon>
    </lineage>
</organism>
<comment type="subunit">
    <text evidence="3">The complex is composed of two ATP-binding proteins (LsrA), two transmembrane proteins (LsrC and LsrD) and a solute-binding protein (LsrB).</text>
</comment>
<dbReference type="PROSITE" id="PS00211">
    <property type="entry name" value="ABC_TRANSPORTER_1"/>
    <property type="match status" value="1"/>
</dbReference>
<proteinExistence type="inferred from homology"/>
<comment type="subcellular location">
    <subcellularLocation>
        <location evidence="1">Cell inner membrane</location>
        <topology evidence="1">Peripheral membrane protein</topology>
    </subcellularLocation>
</comment>
<dbReference type="InterPro" id="IPR050107">
    <property type="entry name" value="ABC_carbohydrate_import_ATPase"/>
</dbReference>
<evidence type="ECO:0000256" key="6">
    <source>
        <dbReference type="ARBA" id="ARBA00022840"/>
    </source>
</evidence>
<dbReference type="InterPro" id="IPR027417">
    <property type="entry name" value="P-loop_NTPase"/>
</dbReference>
<gene>
    <name evidence="12" type="ORF">GII31_02315</name>
</gene>
<dbReference type="EMBL" id="CP045809">
    <property type="protein sequence ID" value="QHN33911.1"/>
    <property type="molecule type" value="Genomic_DNA"/>
</dbReference>
<evidence type="ECO:0000313" key="12">
    <source>
        <dbReference type="EMBL" id="QHN33911.1"/>
    </source>
</evidence>
<evidence type="ECO:0000259" key="11">
    <source>
        <dbReference type="PROSITE" id="PS50893"/>
    </source>
</evidence>
<reference evidence="12" key="1">
    <citation type="journal article" date="2021" name="Nat. Microbiol.">
        <title>Cocultivation of an ultrasmall environmental parasitic bacterium with lytic ability against bacteria associated with wastewater foams.</title>
        <authorList>
            <person name="Batinovic S."/>
            <person name="Rose J.J.A."/>
            <person name="Ratcliffe J."/>
            <person name="Seviour R.J."/>
            <person name="Petrovski S."/>
        </authorList>
    </citation>
    <scope>NUCLEOTIDE SEQUENCE</scope>
    <source>
        <strain evidence="12">CON9</strain>
    </source>
</reference>
<evidence type="ECO:0000256" key="5">
    <source>
        <dbReference type="ARBA" id="ARBA00022741"/>
    </source>
</evidence>
<name>A0ABX6IFL7_9ACTN</name>
<dbReference type="PANTHER" id="PTHR43790">
    <property type="entry name" value="CARBOHYDRATE TRANSPORT ATP-BINDING PROTEIN MG119-RELATED"/>
    <property type="match status" value="1"/>
</dbReference>